<reference evidence="8 9" key="1">
    <citation type="submission" date="2017-04" db="EMBL/GenBank/DDBJ databases">
        <authorList>
            <person name="Afonso C.L."/>
            <person name="Miller P.J."/>
            <person name="Scott M.A."/>
            <person name="Spackman E."/>
            <person name="Goraichik I."/>
            <person name="Dimitrov K.M."/>
            <person name="Suarez D.L."/>
            <person name="Swayne D.E."/>
        </authorList>
    </citation>
    <scope>NUCLEOTIDE SEQUENCE [LARGE SCALE GENOMIC DNA]</scope>
    <source>
        <strain evidence="8 9">DSM 23236</strain>
    </source>
</reference>
<evidence type="ECO:0000313" key="9">
    <source>
        <dbReference type="Proteomes" id="UP000192761"/>
    </source>
</evidence>
<dbReference type="EMBL" id="FWXD01000006">
    <property type="protein sequence ID" value="SMC22152.1"/>
    <property type="molecule type" value="Genomic_DNA"/>
</dbReference>
<organism evidence="8 9">
    <name type="scientific">Andreprevotia lacus DSM 23236</name>
    <dbReference type="NCBI Taxonomy" id="1121001"/>
    <lineage>
        <taxon>Bacteria</taxon>
        <taxon>Pseudomonadati</taxon>
        <taxon>Pseudomonadota</taxon>
        <taxon>Betaproteobacteria</taxon>
        <taxon>Neisseriales</taxon>
        <taxon>Chitinibacteraceae</taxon>
        <taxon>Andreprevotia</taxon>
    </lineage>
</organism>
<name>A0A1W1XE77_9NEIS</name>
<evidence type="ECO:0000256" key="3">
    <source>
        <dbReference type="ARBA" id="ARBA00022692"/>
    </source>
</evidence>
<evidence type="ECO:0000259" key="7">
    <source>
        <dbReference type="Pfam" id="PF06271"/>
    </source>
</evidence>
<protein>
    <submittedName>
        <fullName evidence="8">Uncharacterized membrane protein YckC, RDD family</fullName>
    </submittedName>
</protein>
<keyword evidence="9" id="KW-1185">Reference proteome</keyword>
<accession>A0A1W1XE77</accession>
<feature type="transmembrane region" description="Helical" evidence="6">
    <location>
        <begin position="124"/>
        <end position="146"/>
    </location>
</feature>
<feature type="domain" description="RDD" evidence="7">
    <location>
        <begin position="24"/>
        <end position="159"/>
    </location>
</feature>
<evidence type="ECO:0000256" key="4">
    <source>
        <dbReference type="ARBA" id="ARBA00022989"/>
    </source>
</evidence>
<dbReference type="Pfam" id="PF06271">
    <property type="entry name" value="RDD"/>
    <property type="match status" value="1"/>
</dbReference>
<proteinExistence type="predicted"/>
<evidence type="ECO:0000256" key="2">
    <source>
        <dbReference type="ARBA" id="ARBA00022475"/>
    </source>
</evidence>
<evidence type="ECO:0000256" key="6">
    <source>
        <dbReference type="SAM" id="Phobius"/>
    </source>
</evidence>
<dbReference type="PANTHER" id="PTHR36115:SF4">
    <property type="entry name" value="MEMBRANE PROTEIN"/>
    <property type="match status" value="1"/>
</dbReference>
<dbReference type="STRING" id="1121001.SAMN02745857_01340"/>
<comment type="subcellular location">
    <subcellularLocation>
        <location evidence="1">Cell membrane</location>
        <topology evidence="1">Multi-pass membrane protein</topology>
    </subcellularLocation>
</comment>
<keyword evidence="3 6" id="KW-0812">Transmembrane</keyword>
<sequence length="166" mass="18140">MTSPNPYAATAADLNQPQLVGELATLGQRFGASFIDGLIAIVLAVPFWAMTGFFEVLSHGGQVDYFFAVKGMAWGLASFLLVHTYFLHKNGQTIGKKLLKIAIVTTDGAKPSLLTLLVKRYLPVFLIRLVPFVGNLLGLVDVCFIFREDRRCLHDLIAGTKVIKSA</sequence>
<feature type="transmembrane region" description="Helical" evidence="6">
    <location>
        <begin position="34"/>
        <end position="53"/>
    </location>
</feature>
<dbReference type="GO" id="GO:0005886">
    <property type="term" value="C:plasma membrane"/>
    <property type="evidence" value="ECO:0007669"/>
    <property type="project" value="UniProtKB-SubCell"/>
</dbReference>
<keyword evidence="4 6" id="KW-1133">Transmembrane helix</keyword>
<feature type="transmembrane region" description="Helical" evidence="6">
    <location>
        <begin position="65"/>
        <end position="86"/>
    </location>
</feature>
<evidence type="ECO:0000256" key="5">
    <source>
        <dbReference type="ARBA" id="ARBA00023136"/>
    </source>
</evidence>
<keyword evidence="5 6" id="KW-0472">Membrane</keyword>
<evidence type="ECO:0000256" key="1">
    <source>
        <dbReference type="ARBA" id="ARBA00004651"/>
    </source>
</evidence>
<dbReference type="AlphaFoldDB" id="A0A1W1XE77"/>
<dbReference type="Proteomes" id="UP000192761">
    <property type="component" value="Unassembled WGS sequence"/>
</dbReference>
<dbReference type="InterPro" id="IPR010432">
    <property type="entry name" value="RDD"/>
</dbReference>
<gene>
    <name evidence="8" type="ORF">SAMN02745857_01340</name>
</gene>
<keyword evidence="2" id="KW-1003">Cell membrane</keyword>
<evidence type="ECO:0000313" key="8">
    <source>
        <dbReference type="EMBL" id="SMC22152.1"/>
    </source>
</evidence>
<dbReference type="PANTHER" id="PTHR36115">
    <property type="entry name" value="PROLINE-RICH ANTIGEN HOMOLOG-RELATED"/>
    <property type="match status" value="1"/>
</dbReference>
<dbReference type="InterPro" id="IPR051791">
    <property type="entry name" value="Pra-immunoreactive"/>
</dbReference>